<dbReference type="GO" id="GO:0055085">
    <property type="term" value="P:transmembrane transport"/>
    <property type="evidence" value="ECO:0007669"/>
    <property type="project" value="InterPro"/>
</dbReference>
<dbReference type="Proteomes" id="UP000031368">
    <property type="component" value="Plasmid pRgalR602c"/>
</dbReference>
<dbReference type="KEGG" id="rga:RGR602_PC01894"/>
<keyword evidence="1" id="KW-0812">Transmembrane</keyword>
<name>A0A0B4XH24_9HYPH</name>
<keyword evidence="1" id="KW-1133">Transmembrane helix</keyword>
<keyword evidence="2" id="KW-0614">Plasmid</keyword>
<organism evidence="2 3">
    <name type="scientific">Rhizobium gallicum bv. gallicum R602sp</name>
    <dbReference type="NCBI Taxonomy" id="1041138"/>
    <lineage>
        <taxon>Bacteria</taxon>
        <taxon>Pseudomonadati</taxon>
        <taxon>Pseudomonadota</taxon>
        <taxon>Alphaproteobacteria</taxon>
        <taxon>Hyphomicrobiales</taxon>
        <taxon>Rhizobiaceae</taxon>
        <taxon>Rhizobium/Agrobacterium group</taxon>
        <taxon>Rhizobium</taxon>
    </lineage>
</organism>
<dbReference type="AlphaFoldDB" id="A0A0B4XH24"/>
<feature type="transmembrane region" description="Helical" evidence="1">
    <location>
        <begin position="46"/>
        <end position="65"/>
    </location>
</feature>
<keyword evidence="1" id="KW-0472">Membrane</keyword>
<dbReference type="HOGENOM" id="CLU_072266_2_1_5"/>
<sequence length="136" mass="14974">MASRFFSKFATGVADLSGRPGTFIVAVSLVLIWAISGPFFNFSETWQLVINTSTTIITFLMVFVLQNSQNRDGKALQAKLDELILTSQAQNKFVGIEKLGENELRELSKMLAEKAECVDQKAQEKTTVQQDAPGVA</sequence>
<gene>
    <name evidence="2" type="ORF">RGR602_PC01894</name>
</gene>
<dbReference type="EMBL" id="CP006880">
    <property type="protein sequence ID" value="AJD45918.1"/>
    <property type="molecule type" value="Genomic_DNA"/>
</dbReference>
<dbReference type="InterPro" id="IPR007251">
    <property type="entry name" value="Iron_permease_Fet4"/>
</dbReference>
<dbReference type="RefSeq" id="WP_040116017.1">
    <property type="nucleotide sequence ID" value="NZ_CP006880.1"/>
</dbReference>
<geneLocation type="plasmid" evidence="2 3">
    <name>pRgalR602c</name>
</geneLocation>
<protein>
    <submittedName>
        <fullName evidence="2">Low affinity iron permease protein</fullName>
    </submittedName>
</protein>
<evidence type="ECO:0000313" key="2">
    <source>
        <dbReference type="EMBL" id="AJD45918.1"/>
    </source>
</evidence>
<proteinExistence type="predicted"/>
<evidence type="ECO:0000313" key="3">
    <source>
        <dbReference type="Proteomes" id="UP000031368"/>
    </source>
</evidence>
<keyword evidence="3" id="KW-1185">Reference proteome</keyword>
<dbReference type="Pfam" id="PF04120">
    <property type="entry name" value="Iron_permease"/>
    <property type="match status" value="1"/>
</dbReference>
<accession>A0A0B4XH24</accession>
<reference evidence="2 3" key="1">
    <citation type="submission" date="2013-11" db="EMBL/GenBank/DDBJ databases">
        <title>Complete genome sequence of Rhizobium gallicum bv. gallicum R602.</title>
        <authorList>
            <person name="Bustos P."/>
            <person name="Santamaria R.I."/>
            <person name="Lozano L."/>
            <person name="Acosta J.L."/>
            <person name="Ormeno-Orrillo E."/>
            <person name="Rogel M.A."/>
            <person name="Romero D."/>
            <person name="Cevallos M.A."/>
            <person name="Martinez-Romero E."/>
            <person name="Gonzalez V."/>
        </authorList>
    </citation>
    <scope>NUCLEOTIDE SEQUENCE [LARGE SCALE GENOMIC DNA]</scope>
    <source>
        <strain evidence="2 3">R602</strain>
        <plasmid evidence="2 3">pRgalR602c</plasmid>
    </source>
</reference>
<feature type="transmembrane region" description="Helical" evidence="1">
    <location>
        <begin position="21"/>
        <end position="40"/>
    </location>
</feature>
<evidence type="ECO:0000256" key="1">
    <source>
        <dbReference type="SAM" id="Phobius"/>
    </source>
</evidence>